<dbReference type="EMBL" id="SBIQ01000183">
    <property type="protein sequence ID" value="KAF7682771.1"/>
    <property type="molecule type" value="Genomic_DNA"/>
</dbReference>
<sequence>MAKTRIKKILGFKNDNQDNLFRVMWNDNKTTWEPVSNLDCPSLINIFLHKLKENIYKAILHNDEKKKKESEKKFISGLKFKLKDNTTAFNPLSQNTSSKLNSGSTTVPNAYAAFLSNKRYFEQPTALKEAKKHILQIEVPKRVNPDLIYFHYNDKSIATFRSKFLYGDGIQKLNNKFSGIDCIDQFLIETFLFSYYQNPDQYKEISVFILGLDDNEDIFSQLRKNLLENHKCIVDSGNSQYWEVFILGSDLMKKYDIIGSFNIMRIPSKYLNVNSSQLNHDAFFKNDIVINTYTGWFNFTPQYNHLVENQLIFCLDSLEISSKRKFSIFARKNSALSFELKTFLIKRGWVYTSILSDDVSHIFIYEEYTEYLEYLPKYSQLIESPVKFYSFGLNSPKLSQILVSGGIFTLTIDVLKNEDSFDLFPLIKLACESNLWDIKIPGALLAEYKKLMASAKDTIRYSGMKEIYDMLTYQVEDFDCDSIEKYIKCIENKYLRTKRFFFIINDVAVGPYIKTPEQIMQNYIKKY</sequence>
<evidence type="ECO:0000313" key="1">
    <source>
        <dbReference type="EMBL" id="KAF7682771.1"/>
    </source>
</evidence>
<comment type="caution">
    <text evidence="1">The sequence shown here is derived from an EMBL/GenBank/DDBJ whole genome shotgun (WGS) entry which is preliminary data.</text>
</comment>
<evidence type="ECO:0008006" key="3">
    <source>
        <dbReference type="Google" id="ProtNLM"/>
    </source>
</evidence>
<gene>
    <name evidence="1" type="ORF">TCON_2010</name>
</gene>
<evidence type="ECO:0000313" key="2">
    <source>
        <dbReference type="Proteomes" id="UP001516464"/>
    </source>
</evidence>
<dbReference type="Proteomes" id="UP001516464">
    <property type="component" value="Unassembled WGS sequence"/>
</dbReference>
<organism evidence="1 2">
    <name type="scientific">Astathelohania contejeani</name>
    <dbReference type="NCBI Taxonomy" id="164912"/>
    <lineage>
        <taxon>Eukaryota</taxon>
        <taxon>Fungi</taxon>
        <taxon>Fungi incertae sedis</taxon>
        <taxon>Microsporidia</taxon>
        <taxon>Astathelohaniidae</taxon>
        <taxon>Astathelohania</taxon>
    </lineage>
</organism>
<dbReference type="SUPFAM" id="SSF54160">
    <property type="entry name" value="Chromo domain-like"/>
    <property type="match status" value="1"/>
</dbReference>
<accession>A0ABQ7HX88</accession>
<reference evidence="1 2" key="1">
    <citation type="submission" date="2019-01" db="EMBL/GenBank/DDBJ databases">
        <title>Genomes sequencing and comparative genomics of infectious freshwater microsporidia, Cucumispora dikerogammari and Thelohania contejeani.</title>
        <authorList>
            <person name="Cormier A."/>
            <person name="Giraud I."/>
            <person name="Wattier R."/>
            <person name="Teixeira M."/>
            <person name="Grandjean F."/>
            <person name="Rigaud T."/>
            <person name="Cordaux R."/>
        </authorList>
    </citation>
    <scope>NUCLEOTIDE SEQUENCE [LARGE SCALE GENOMIC DNA]</scope>
    <source>
        <strain evidence="1">T1</strain>
        <tissue evidence="1">Spores</tissue>
    </source>
</reference>
<name>A0ABQ7HX88_9MICR</name>
<dbReference type="InterPro" id="IPR016197">
    <property type="entry name" value="Chromo-like_dom_sf"/>
</dbReference>
<keyword evidence="2" id="KW-1185">Reference proteome</keyword>
<proteinExistence type="predicted"/>
<dbReference type="Gene3D" id="2.40.50.40">
    <property type="match status" value="1"/>
</dbReference>
<protein>
    <recommendedName>
        <fullName evidence="3">Chromo domain-containing protein</fullName>
    </recommendedName>
</protein>